<sequence length="191" mass="21819">MTNPLIERLQSMRPIPAGDRELIGEAWQARSYEEGDDLFRGGTVCRELFFICDGILRIVMTNEEGEERTHFFLKENQFCTILRSFENQTAAEERIQAACKATVSAITRDRLLGLYAEIPYLQLLIDRLIHHGLLDKITIRNSYLGHDAAARYKLFLTQQPDIASRVSLSDIASYLGITPQSLSRIRRTSIK</sequence>
<keyword evidence="3" id="KW-1185">Reference proteome</keyword>
<dbReference type="Gene3D" id="2.60.120.10">
    <property type="entry name" value="Jelly Rolls"/>
    <property type="match status" value="1"/>
</dbReference>
<protein>
    <submittedName>
        <fullName evidence="2">Cyclic nucleotide-binding protein</fullName>
    </submittedName>
</protein>
<dbReference type="RefSeq" id="WP_188931498.1">
    <property type="nucleotide sequence ID" value="NZ_BMJC01000002.1"/>
</dbReference>
<dbReference type="InterPro" id="IPR014710">
    <property type="entry name" value="RmlC-like_jellyroll"/>
</dbReference>
<gene>
    <name evidence="2" type="ORF">GCM10011511_22310</name>
</gene>
<feature type="domain" description="Cyclic nucleotide-binding" evidence="1">
    <location>
        <begin position="11"/>
        <end position="68"/>
    </location>
</feature>
<proteinExistence type="predicted"/>
<evidence type="ECO:0000259" key="1">
    <source>
        <dbReference type="PROSITE" id="PS50042"/>
    </source>
</evidence>
<dbReference type="CDD" id="cd00038">
    <property type="entry name" value="CAP_ED"/>
    <property type="match status" value="1"/>
</dbReference>
<dbReference type="SUPFAM" id="SSF51206">
    <property type="entry name" value="cAMP-binding domain-like"/>
    <property type="match status" value="1"/>
</dbReference>
<dbReference type="InterPro" id="IPR000595">
    <property type="entry name" value="cNMP-bd_dom"/>
</dbReference>
<comment type="caution">
    <text evidence="2">The sequence shown here is derived from an EMBL/GenBank/DDBJ whole genome shotgun (WGS) entry which is preliminary data.</text>
</comment>
<dbReference type="AlphaFoldDB" id="A0A8J2XR55"/>
<dbReference type="InterPro" id="IPR018490">
    <property type="entry name" value="cNMP-bd_dom_sf"/>
</dbReference>
<accession>A0A8J2XR55</accession>
<name>A0A8J2XR55_9BACT</name>
<organism evidence="2 3">
    <name type="scientific">Puia dinghuensis</name>
    <dbReference type="NCBI Taxonomy" id="1792502"/>
    <lineage>
        <taxon>Bacteria</taxon>
        <taxon>Pseudomonadati</taxon>
        <taxon>Bacteroidota</taxon>
        <taxon>Chitinophagia</taxon>
        <taxon>Chitinophagales</taxon>
        <taxon>Chitinophagaceae</taxon>
        <taxon>Puia</taxon>
    </lineage>
</organism>
<dbReference type="EMBL" id="BMJC01000002">
    <property type="protein sequence ID" value="GGA98539.1"/>
    <property type="molecule type" value="Genomic_DNA"/>
</dbReference>
<reference evidence="2" key="1">
    <citation type="journal article" date="2014" name="Int. J. Syst. Evol. Microbiol.">
        <title>Complete genome sequence of Corynebacterium casei LMG S-19264T (=DSM 44701T), isolated from a smear-ripened cheese.</title>
        <authorList>
            <consortium name="US DOE Joint Genome Institute (JGI-PGF)"/>
            <person name="Walter F."/>
            <person name="Albersmeier A."/>
            <person name="Kalinowski J."/>
            <person name="Ruckert C."/>
        </authorList>
    </citation>
    <scope>NUCLEOTIDE SEQUENCE</scope>
    <source>
        <strain evidence="2">CGMCC 1.15448</strain>
    </source>
</reference>
<evidence type="ECO:0000313" key="3">
    <source>
        <dbReference type="Proteomes" id="UP000607559"/>
    </source>
</evidence>
<dbReference type="SMART" id="SM00100">
    <property type="entry name" value="cNMP"/>
    <property type="match status" value="1"/>
</dbReference>
<evidence type="ECO:0000313" key="2">
    <source>
        <dbReference type="EMBL" id="GGA98539.1"/>
    </source>
</evidence>
<dbReference type="Pfam" id="PF00027">
    <property type="entry name" value="cNMP_binding"/>
    <property type="match status" value="1"/>
</dbReference>
<dbReference type="PROSITE" id="PS50042">
    <property type="entry name" value="CNMP_BINDING_3"/>
    <property type="match status" value="1"/>
</dbReference>
<dbReference type="Proteomes" id="UP000607559">
    <property type="component" value="Unassembled WGS sequence"/>
</dbReference>
<reference evidence="2" key="2">
    <citation type="submission" date="2020-09" db="EMBL/GenBank/DDBJ databases">
        <authorList>
            <person name="Sun Q."/>
            <person name="Zhou Y."/>
        </authorList>
    </citation>
    <scope>NUCLEOTIDE SEQUENCE</scope>
    <source>
        <strain evidence="2">CGMCC 1.15448</strain>
    </source>
</reference>